<comment type="caution">
    <text evidence="2">The sequence shown here is derived from an EMBL/GenBank/DDBJ whole genome shotgun (WGS) entry which is preliminary data.</text>
</comment>
<name>A0ABS1YDF6_9ACTN</name>
<dbReference type="SUPFAM" id="SSF51197">
    <property type="entry name" value="Clavaminate synthase-like"/>
    <property type="match status" value="1"/>
</dbReference>
<feature type="domain" description="Aspartyl/asparaginy/proline hydroxylase" evidence="1">
    <location>
        <begin position="54"/>
        <end position="184"/>
    </location>
</feature>
<evidence type="ECO:0000313" key="2">
    <source>
        <dbReference type="EMBL" id="MBM0275415.1"/>
    </source>
</evidence>
<proteinExistence type="predicted"/>
<organism evidence="2 3">
    <name type="scientific">Micromonospora tarensis</name>
    <dbReference type="NCBI Taxonomy" id="2806100"/>
    <lineage>
        <taxon>Bacteria</taxon>
        <taxon>Bacillati</taxon>
        <taxon>Actinomycetota</taxon>
        <taxon>Actinomycetes</taxon>
        <taxon>Micromonosporales</taxon>
        <taxon>Micromonosporaceae</taxon>
        <taxon>Micromonospora</taxon>
    </lineage>
</organism>
<protein>
    <submittedName>
        <fullName evidence="2">Aspartyl/asparaginyl beta-hydroxylase domain-containing protein</fullName>
    </submittedName>
</protein>
<gene>
    <name evidence="2" type="ORF">JM949_08090</name>
</gene>
<accession>A0ABS1YDF6</accession>
<reference evidence="2 3" key="1">
    <citation type="submission" date="2021-01" db="EMBL/GenBank/DDBJ databases">
        <title>Draft genome sequence of Micromonospora sp. strain STR1s_6.</title>
        <authorList>
            <person name="Karlyshev A."/>
            <person name="Jawad R."/>
        </authorList>
    </citation>
    <scope>NUCLEOTIDE SEQUENCE [LARGE SCALE GENOMIC DNA]</scope>
    <source>
        <strain evidence="2 3">STR1S-6</strain>
    </source>
</reference>
<dbReference type="InterPro" id="IPR027443">
    <property type="entry name" value="IPNS-like_sf"/>
</dbReference>
<dbReference type="RefSeq" id="WP_203147814.1">
    <property type="nucleotide sequence ID" value="NZ_JAEVHL010000023.1"/>
</dbReference>
<keyword evidence="3" id="KW-1185">Reference proteome</keyword>
<evidence type="ECO:0000259" key="1">
    <source>
        <dbReference type="Pfam" id="PF05118"/>
    </source>
</evidence>
<dbReference type="InterPro" id="IPR007803">
    <property type="entry name" value="Asp/Arg/Pro-Hydrxlase"/>
</dbReference>
<dbReference type="Gene3D" id="2.60.120.330">
    <property type="entry name" value="B-lactam Antibiotic, Isopenicillin N Synthase, Chain"/>
    <property type="match status" value="1"/>
</dbReference>
<dbReference type="Proteomes" id="UP000622245">
    <property type="component" value="Unassembled WGS sequence"/>
</dbReference>
<sequence>MVVLNTVDAWCALDFPVDRSALLDDFATIQSLIWQAQSTASVDQRIRPRATLDWAVVPLRAPNGDPDRTDPGLPGEEYGPTPLLGRLPGLSRLLASMPCETAAVRLMRLIPNAQVKPHVDSFFGLQYGKVRLHVPLITSRTALMVFGEHEVHWTPDRLWYGDFSRTHTVRNGGPDDRVHLVLDCLLSPELLALFPPAQRTGPIMINRSRLTPQPEPPLPPGEYPLTVARRALDWTRSDAPELDRPVAVTLLVEPEGMALRMPSGVLARLHAVGDGCYRVGRMPEETTVRVRAGQVDIVRRVGNYSTVHPCS</sequence>
<evidence type="ECO:0000313" key="3">
    <source>
        <dbReference type="Proteomes" id="UP000622245"/>
    </source>
</evidence>
<dbReference type="EMBL" id="JAEVHL010000023">
    <property type="protein sequence ID" value="MBM0275415.1"/>
    <property type="molecule type" value="Genomic_DNA"/>
</dbReference>
<dbReference type="Pfam" id="PF05118">
    <property type="entry name" value="Asp_Arg_Hydrox"/>
    <property type="match status" value="1"/>
</dbReference>